<dbReference type="NCBIfam" id="TIGR02698">
    <property type="entry name" value="CopY_TcrY"/>
    <property type="match status" value="1"/>
</dbReference>
<dbReference type="AlphaFoldDB" id="A0A4U9XPQ3"/>
<dbReference type="InterPro" id="IPR036390">
    <property type="entry name" value="WH_DNA-bd_sf"/>
</dbReference>
<reference evidence="5 6" key="1">
    <citation type="submission" date="2019-05" db="EMBL/GenBank/DDBJ databases">
        <authorList>
            <consortium name="Pathogen Informatics"/>
        </authorList>
    </citation>
    <scope>NUCLEOTIDE SEQUENCE [LARGE SCALE GENOMIC DNA]</scope>
    <source>
        <strain evidence="5 6">NCTC5385</strain>
    </source>
</reference>
<protein>
    <submittedName>
        <fullName evidence="5">Putative negative transcriptional regulator</fullName>
    </submittedName>
</protein>
<keyword evidence="3" id="KW-0238">DNA-binding</keyword>
<keyword evidence="4" id="KW-0804">Transcription</keyword>
<evidence type="ECO:0000256" key="2">
    <source>
        <dbReference type="ARBA" id="ARBA00023015"/>
    </source>
</evidence>
<accession>A0A4U9XPQ3</accession>
<evidence type="ECO:0000313" key="5">
    <source>
        <dbReference type="EMBL" id="VTS15454.1"/>
    </source>
</evidence>
<evidence type="ECO:0000256" key="3">
    <source>
        <dbReference type="ARBA" id="ARBA00023125"/>
    </source>
</evidence>
<name>A0A4U9XPQ3_9STRE</name>
<dbReference type="SUPFAM" id="SSF46785">
    <property type="entry name" value="Winged helix' DNA-binding domain"/>
    <property type="match status" value="1"/>
</dbReference>
<dbReference type="Pfam" id="PF03965">
    <property type="entry name" value="Penicillinase_R"/>
    <property type="match status" value="1"/>
</dbReference>
<keyword evidence="2" id="KW-0805">Transcription regulation</keyword>
<organism evidence="5 6">
    <name type="scientific">Streptococcus pseudoporcinus</name>
    <dbReference type="NCBI Taxonomy" id="361101"/>
    <lineage>
        <taxon>Bacteria</taxon>
        <taxon>Bacillati</taxon>
        <taxon>Bacillota</taxon>
        <taxon>Bacilli</taxon>
        <taxon>Lactobacillales</taxon>
        <taxon>Streptococcaceae</taxon>
        <taxon>Streptococcus</taxon>
    </lineage>
</organism>
<dbReference type="Proteomes" id="UP000304914">
    <property type="component" value="Chromosome"/>
</dbReference>
<dbReference type="InterPro" id="IPR036388">
    <property type="entry name" value="WH-like_DNA-bd_sf"/>
</dbReference>
<proteinExistence type="inferred from homology"/>
<dbReference type="Gene3D" id="1.10.10.10">
    <property type="entry name" value="Winged helix-like DNA-binding domain superfamily/Winged helix DNA-binding domain"/>
    <property type="match status" value="1"/>
</dbReference>
<evidence type="ECO:0000256" key="4">
    <source>
        <dbReference type="ARBA" id="ARBA00023163"/>
    </source>
</evidence>
<dbReference type="STRING" id="873448.STRPO_1021"/>
<sequence length="184" mass="21209">MRFFFCFEKNLLLNIYKCKHKVYNIFTAVNKIQAKTKEIKMLKISAAEWQVMRIIWANKAIKSSEIIAILKGNSHWSQSTIKTLLGRLIDKGLVKAQREGRAFIYQANIQQMTYQKKMLADDFSRICQKEHPDLLLELLADMPMTEEVLQAFKTLLEEKAGKLVDAIPCNCPLGQCKCHQKVGD</sequence>
<dbReference type="GO" id="GO:0003677">
    <property type="term" value="F:DNA binding"/>
    <property type="evidence" value="ECO:0007669"/>
    <property type="project" value="UniProtKB-KW"/>
</dbReference>
<dbReference type="EMBL" id="LR594035">
    <property type="protein sequence ID" value="VTS15454.1"/>
    <property type="molecule type" value="Genomic_DNA"/>
</dbReference>
<dbReference type="GO" id="GO:0045892">
    <property type="term" value="P:negative regulation of DNA-templated transcription"/>
    <property type="evidence" value="ECO:0007669"/>
    <property type="project" value="InterPro"/>
</dbReference>
<evidence type="ECO:0000313" key="6">
    <source>
        <dbReference type="Proteomes" id="UP000304914"/>
    </source>
</evidence>
<dbReference type="InterPro" id="IPR014071">
    <property type="entry name" value="Cu_transp_CopY/TcrY"/>
</dbReference>
<comment type="similarity">
    <text evidence="1">Belongs to the BlaI transcriptional regulatory family.</text>
</comment>
<dbReference type="InterPro" id="IPR005650">
    <property type="entry name" value="BlaI_family"/>
</dbReference>
<gene>
    <name evidence="5" type="primary">copY</name>
    <name evidence="5" type="ORF">NCTC5385_00512</name>
</gene>
<evidence type="ECO:0000256" key="1">
    <source>
        <dbReference type="ARBA" id="ARBA00011046"/>
    </source>
</evidence>